<keyword evidence="2" id="KW-1185">Reference proteome</keyword>
<accession>A0A151CGY8</accession>
<dbReference type="PROSITE" id="PS51257">
    <property type="entry name" value="PROKAR_LIPOPROTEIN"/>
    <property type="match status" value="1"/>
</dbReference>
<dbReference type="EMBL" id="LNKT01000012">
    <property type="protein sequence ID" value="KYJ86694.1"/>
    <property type="molecule type" value="Genomic_DNA"/>
</dbReference>
<protein>
    <recommendedName>
        <fullName evidence="3">Lipoprotein</fullName>
    </recommendedName>
</protein>
<sequence>MNKITGFVIAAAAVFALSGCGGGTDVVYVDPEPELVTLYLVDEFGIGVDSVPYTCVDSFGEIITDDFTYADGEFTFALGDRCTFDLFGFGDPVTGVTPPLYIVDIDWFGKDDIPYECDNGVDFTSGTTDFDGWFAYPVDAYCKFWF</sequence>
<proteinExistence type="predicted"/>
<evidence type="ECO:0000313" key="1">
    <source>
        <dbReference type="EMBL" id="KYJ86694.1"/>
    </source>
</evidence>
<dbReference type="OrthoDB" id="5372861at2"/>
<evidence type="ECO:0000313" key="2">
    <source>
        <dbReference type="Proteomes" id="UP000075359"/>
    </source>
</evidence>
<dbReference type="RefSeq" id="WP_067329912.1">
    <property type="nucleotide sequence ID" value="NZ_LNKT01000012.1"/>
</dbReference>
<dbReference type="STRING" id="1630136.AS592_07665"/>
<reference evidence="1 2" key="1">
    <citation type="submission" date="2015-11" db="EMBL/GenBank/DDBJ databases">
        <title>Draft genome of Sulfurovum riftiae 1812E, a member of the Epsilonproteobacteria isolated from the tube of the deep-sea hydrothermal vent tubewom Riftia pachyptila.</title>
        <authorList>
            <person name="Vetriani C."/>
            <person name="Giovannelli D."/>
        </authorList>
    </citation>
    <scope>NUCLEOTIDE SEQUENCE [LARGE SCALE GENOMIC DNA]</scope>
    <source>
        <strain evidence="1 2">1812E</strain>
    </source>
</reference>
<organism evidence="1 2">
    <name type="scientific">Sulfurovum riftiae</name>
    <dbReference type="NCBI Taxonomy" id="1630136"/>
    <lineage>
        <taxon>Bacteria</taxon>
        <taxon>Pseudomonadati</taxon>
        <taxon>Campylobacterota</taxon>
        <taxon>Epsilonproteobacteria</taxon>
        <taxon>Campylobacterales</taxon>
        <taxon>Sulfurovaceae</taxon>
        <taxon>Sulfurovum</taxon>
    </lineage>
</organism>
<dbReference type="Proteomes" id="UP000075359">
    <property type="component" value="Unassembled WGS sequence"/>
</dbReference>
<comment type="caution">
    <text evidence="1">The sequence shown here is derived from an EMBL/GenBank/DDBJ whole genome shotgun (WGS) entry which is preliminary data.</text>
</comment>
<evidence type="ECO:0008006" key="3">
    <source>
        <dbReference type="Google" id="ProtNLM"/>
    </source>
</evidence>
<name>A0A151CGY8_9BACT</name>
<dbReference type="AlphaFoldDB" id="A0A151CGY8"/>
<gene>
    <name evidence="1" type="ORF">AS592_07665</name>
</gene>